<feature type="chain" id="PRO_5028904963" description="FAS1 domain-containing protein" evidence="2">
    <location>
        <begin position="24"/>
        <end position="207"/>
    </location>
</feature>
<dbReference type="PROSITE" id="PS50213">
    <property type="entry name" value="FAS1"/>
    <property type="match status" value="1"/>
</dbReference>
<evidence type="ECO:0000256" key="2">
    <source>
        <dbReference type="SAM" id="SignalP"/>
    </source>
</evidence>
<reference evidence="4 5" key="1">
    <citation type="submission" date="2019-06" db="EMBL/GenBank/DDBJ databases">
        <authorList>
            <person name="Palmer J.M."/>
        </authorList>
    </citation>
    <scope>NUCLEOTIDE SEQUENCE [LARGE SCALE GENOMIC DNA]</scope>
    <source>
        <strain evidence="4 5">TWF102</strain>
    </source>
</reference>
<proteinExistence type="predicted"/>
<dbReference type="PANTHER" id="PTHR28156">
    <property type="entry name" value="FAS1 DOMAIN-CONTAINING PROTEIN YDR262W"/>
    <property type="match status" value="1"/>
</dbReference>
<evidence type="ECO:0000256" key="1">
    <source>
        <dbReference type="ARBA" id="ARBA00022729"/>
    </source>
</evidence>
<protein>
    <recommendedName>
        <fullName evidence="3">FAS1 domain-containing protein</fullName>
    </recommendedName>
</protein>
<name>A0A7C8JBR2_ORBOL</name>
<feature type="domain" description="FAS1" evidence="3">
    <location>
        <begin position="57"/>
        <end position="205"/>
    </location>
</feature>
<dbReference type="InterPro" id="IPR036378">
    <property type="entry name" value="FAS1_dom_sf"/>
</dbReference>
<dbReference type="InterPro" id="IPR040200">
    <property type="entry name" value="Mug57-like"/>
</dbReference>
<dbReference type="AlphaFoldDB" id="A0A7C8JBR2"/>
<evidence type="ECO:0000313" key="5">
    <source>
        <dbReference type="Proteomes" id="UP000475325"/>
    </source>
</evidence>
<dbReference type="SUPFAM" id="SSF82153">
    <property type="entry name" value="FAS1 domain"/>
    <property type="match status" value="1"/>
</dbReference>
<dbReference type="Proteomes" id="UP000475325">
    <property type="component" value="Unassembled WGS sequence"/>
</dbReference>
<accession>A0A7C8JBR2</accession>
<evidence type="ECO:0000313" key="4">
    <source>
        <dbReference type="EMBL" id="KAF3109138.1"/>
    </source>
</evidence>
<sequence length="207" mass="22873">MRCWSAISTLITFAFFIVSFAVAVLPVANFGPSKNPQNPFVDMDNSQNNPMTGDSGVPIVSDALSVQRDVSIFSEIVRGLTNHQILDRLEDKGQNTTVLAPLNSAMRALPRKPWEDPDPRNNVEGAFFGHEGEKKAAANLERFVKAHVVPVSPFKENERVQTLEGTTVWWTTENGITKLYPGGIEVKEVKNPVPNGQIWTLKGVVPY</sequence>
<dbReference type="Pfam" id="PF02469">
    <property type="entry name" value="Fasciclin"/>
    <property type="match status" value="1"/>
</dbReference>
<evidence type="ECO:0000259" key="3">
    <source>
        <dbReference type="PROSITE" id="PS50213"/>
    </source>
</evidence>
<organism evidence="4 5">
    <name type="scientific">Orbilia oligospora</name>
    <name type="common">Nematode-trapping fungus</name>
    <name type="synonym">Arthrobotrys oligospora</name>
    <dbReference type="NCBI Taxonomy" id="2813651"/>
    <lineage>
        <taxon>Eukaryota</taxon>
        <taxon>Fungi</taxon>
        <taxon>Dikarya</taxon>
        <taxon>Ascomycota</taxon>
        <taxon>Pezizomycotina</taxon>
        <taxon>Orbiliomycetes</taxon>
        <taxon>Orbiliales</taxon>
        <taxon>Orbiliaceae</taxon>
        <taxon>Orbilia</taxon>
    </lineage>
</organism>
<comment type="caution">
    <text evidence="4">The sequence shown here is derived from an EMBL/GenBank/DDBJ whole genome shotgun (WGS) entry which is preliminary data.</text>
</comment>
<gene>
    <name evidence="4" type="ORF">TWF102_009915</name>
</gene>
<dbReference type="InterPro" id="IPR000782">
    <property type="entry name" value="FAS1_domain"/>
</dbReference>
<dbReference type="Gene3D" id="2.30.180.10">
    <property type="entry name" value="FAS1 domain"/>
    <property type="match status" value="1"/>
</dbReference>
<feature type="signal peptide" evidence="2">
    <location>
        <begin position="1"/>
        <end position="23"/>
    </location>
</feature>
<keyword evidence="1 2" id="KW-0732">Signal</keyword>
<dbReference type="EMBL" id="WIQW01000007">
    <property type="protein sequence ID" value="KAF3109138.1"/>
    <property type="molecule type" value="Genomic_DNA"/>
</dbReference>
<dbReference type="PANTHER" id="PTHR28156:SF1">
    <property type="entry name" value="FAS1 DOMAIN-CONTAINING PROTEIN YDR262W"/>
    <property type="match status" value="1"/>
</dbReference>